<keyword evidence="9" id="KW-0627">Porphyrin biosynthesis</keyword>
<dbReference type="EMBL" id="SMFQ01000002">
    <property type="protein sequence ID" value="TCJ89226.1"/>
    <property type="molecule type" value="Genomic_DNA"/>
</dbReference>
<dbReference type="InterPro" id="IPR005254">
    <property type="entry name" value="Heme_biosyn_assoc_TPR_pro"/>
</dbReference>
<dbReference type="SUPFAM" id="SSF48452">
    <property type="entry name" value="TPR-like"/>
    <property type="match status" value="1"/>
</dbReference>
<evidence type="ECO:0000256" key="3">
    <source>
        <dbReference type="ARBA" id="ARBA00004744"/>
    </source>
</evidence>
<comment type="subcellular location">
    <subcellularLocation>
        <location evidence="2">Cell inner membrane</location>
        <topology evidence="2">Multi-pass membrane protein</topology>
    </subcellularLocation>
</comment>
<dbReference type="GO" id="GO:0042168">
    <property type="term" value="P:heme metabolic process"/>
    <property type="evidence" value="ECO:0007669"/>
    <property type="project" value="InterPro"/>
</dbReference>
<feature type="transmembrane region" description="Helical" evidence="11">
    <location>
        <begin position="48"/>
        <end position="69"/>
    </location>
</feature>
<keyword evidence="8 11" id="KW-0472">Membrane</keyword>
<evidence type="ECO:0000256" key="11">
    <source>
        <dbReference type="SAM" id="Phobius"/>
    </source>
</evidence>
<proteinExistence type="predicted"/>
<evidence type="ECO:0000259" key="12">
    <source>
        <dbReference type="Pfam" id="PF07219"/>
    </source>
</evidence>
<dbReference type="AlphaFoldDB" id="A0A4R1F4K4"/>
<evidence type="ECO:0000256" key="9">
    <source>
        <dbReference type="ARBA" id="ARBA00023244"/>
    </source>
</evidence>
<name>A0A4R1F4K4_9GAMM</name>
<gene>
    <name evidence="13" type="ORF">EV695_1088</name>
</gene>
<evidence type="ECO:0000256" key="4">
    <source>
        <dbReference type="ARBA" id="ARBA00022475"/>
    </source>
</evidence>
<dbReference type="UniPathway" id="UPA00252"/>
<dbReference type="OrthoDB" id="7053339at2"/>
<keyword evidence="4" id="KW-1003">Cell membrane</keyword>
<dbReference type="Proteomes" id="UP000294887">
    <property type="component" value="Unassembled WGS sequence"/>
</dbReference>
<evidence type="ECO:0000313" key="13">
    <source>
        <dbReference type="EMBL" id="TCJ89226.1"/>
    </source>
</evidence>
<comment type="function">
    <text evidence="1">Involved in a late step of protoheme IX synthesis.</text>
</comment>
<evidence type="ECO:0000256" key="6">
    <source>
        <dbReference type="ARBA" id="ARBA00022692"/>
    </source>
</evidence>
<protein>
    <submittedName>
        <fullName evidence="13">HemY protein</fullName>
    </submittedName>
</protein>
<evidence type="ECO:0000256" key="7">
    <source>
        <dbReference type="ARBA" id="ARBA00022989"/>
    </source>
</evidence>
<feature type="region of interest" description="Disordered" evidence="10">
    <location>
        <begin position="407"/>
        <end position="437"/>
    </location>
</feature>
<comment type="pathway">
    <text evidence="3">Porphyrin-containing compound metabolism; protoheme biosynthesis.</text>
</comment>
<dbReference type="InterPro" id="IPR010817">
    <property type="entry name" value="HemY_N"/>
</dbReference>
<reference evidence="13 14" key="1">
    <citation type="submission" date="2019-03" db="EMBL/GenBank/DDBJ databases">
        <title>Genomic Encyclopedia of Type Strains, Phase IV (KMG-IV): sequencing the most valuable type-strain genomes for metagenomic binning, comparative biology and taxonomic classification.</title>
        <authorList>
            <person name="Goeker M."/>
        </authorList>
    </citation>
    <scope>NUCLEOTIDE SEQUENCE [LARGE SCALE GENOMIC DNA]</scope>
    <source>
        <strain evidence="13 14">DSM 24830</strain>
    </source>
</reference>
<evidence type="ECO:0000256" key="8">
    <source>
        <dbReference type="ARBA" id="ARBA00023136"/>
    </source>
</evidence>
<dbReference type="NCBIfam" id="TIGR00540">
    <property type="entry name" value="TPR_hemY_coli"/>
    <property type="match status" value="1"/>
</dbReference>
<comment type="caution">
    <text evidence="13">The sequence shown here is derived from an EMBL/GenBank/DDBJ whole genome shotgun (WGS) entry which is preliminary data.</text>
</comment>
<dbReference type="GO" id="GO:0005886">
    <property type="term" value="C:plasma membrane"/>
    <property type="evidence" value="ECO:0007669"/>
    <property type="project" value="UniProtKB-SubCell"/>
</dbReference>
<keyword evidence="5" id="KW-0997">Cell inner membrane</keyword>
<evidence type="ECO:0000256" key="1">
    <source>
        <dbReference type="ARBA" id="ARBA00002962"/>
    </source>
</evidence>
<feature type="compositionally biased region" description="Acidic residues" evidence="10">
    <location>
        <begin position="428"/>
        <end position="437"/>
    </location>
</feature>
<evidence type="ECO:0000256" key="2">
    <source>
        <dbReference type="ARBA" id="ARBA00004429"/>
    </source>
</evidence>
<sequence length="437" mass="49658">MKYILFFFLIVAAFWLGIFAVQHSSDVTINYQWDKNPISVSLTSTTLLIASIIGLIGLYFLFSISKFLFGLSKRLKQRKAAKLAAKANQELTKGLVSFTEGHWSESEDTLLNNVDHSEAPLLNYLAAARAAHMQGAYDRRDRYLKVASEQGDDAQIAVSVSQAEMQFNSDQLEQSRATLIHLLEVSPKHPYAIKLLAKVYYQQEDWANLFELLPDLEKLSLIKEKDHKKYQTTALSGIFHTLSHKKDITSLNALWKKLPANLRENPQAVLLYCEALTDAGDENTSNKLLISQLNKTFDEKLVERYGLIDHPVLGDAIKQAEKWLEGNERSPMLLLALARLNRKYQLWGKSKTFYNTSLNFSPSAAVYLELAGLLEELNEDDNAQTCYKMGLNYSIHKKGEILTLKQHANHKHPRQRITDNPKLSIVPETDENDTYPL</sequence>
<organism evidence="13 14">
    <name type="scientific">Cocleimonas flava</name>
    <dbReference type="NCBI Taxonomy" id="634765"/>
    <lineage>
        <taxon>Bacteria</taxon>
        <taxon>Pseudomonadati</taxon>
        <taxon>Pseudomonadota</taxon>
        <taxon>Gammaproteobacteria</taxon>
        <taxon>Thiotrichales</taxon>
        <taxon>Thiotrichaceae</taxon>
        <taxon>Cocleimonas</taxon>
    </lineage>
</organism>
<evidence type="ECO:0000256" key="5">
    <source>
        <dbReference type="ARBA" id="ARBA00022519"/>
    </source>
</evidence>
<dbReference type="Pfam" id="PF07219">
    <property type="entry name" value="HemY_N"/>
    <property type="match status" value="1"/>
</dbReference>
<keyword evidence="6 11" id="KW-0812">Transmembrane</keyword>
<keyword evidence="14" id="KW-1185">Reference proteome</keyword>
<evidence type="ECO:0000256" key="10">
    <source>
        <dbReference type="SAM" id="MobiDB-lite"/>
    </source>
</evidence>
<accession>A0A4R1F4K4</accession>
<dbReference type="RefSeq" id="WP_131904868.1">
    <property type="nucleotide sequence ID" value="NZ_BAAAFU010000008.1"/>
</dbReference>
<keyword evidence="7 11" id="KW-1133">Transmembrane helix</keyword>
<evidence type="ECO:0000313" key="14">
    <source>
        <dbReference type="Proteomes" id="UP000294887"/>
    </source>
</evidence>
<dbReference type="InterPro" id="IPR011990">
    <property type="entry name" value="TPR-like_helical_dom_sf"/>
</dbReference>
<dbReference type="Gene3D" id="1.25.40.10">
    <property type="entry name" value="Tetratricopeptide repeat domain"/>
    <property type="match status" value="2"/>
</dbReference>
<feature type="domain" description="HemY N-terminal" evidence="12">
    <location>
        <begin position="37"/>
        <end position="135"/>
    </location>
</feature>
<dbReference type="GO" id="GO:0006779">
    <property type="term" value="P:porphyrin-containing compound biosynthetic process"/>
    <property type="evidence" value="ECO:0007669"/>
    <property type="project" value="UniProtKB-KW"/>
</dbReference>